<keyword evidence="1" id="KW-0677">Repeat</keyword>
<dbReference type="Pfam" id="PF25782">
    <property type="entry name" value="TPR_CAND1"/>
    <property type="match status" value="1"/>
</dbReference>
<gene>
    <name evidence="3" type="ORF">ES332_A11G255500v1</name>
</gene>
<evidence type="ECO:0000313" key="4">
    <source>
        <dbReference type="Proteomes" id="UP000322667"/>
    </source>
</evidence>
<dbReference type="GO" id="GO:0010265">
    <property type="term" value="P:SCF complex assembly"/>
    <property type="evidence" value="ECO:0007669"/>
    <property type="project" value="InterPro"/>
</dbReference>
<dbReference type="InterPro" id="IPR011989">
    <property type="entry name" value="ARM-like"/>
</dbReference>
<dbReference type="InterPro" id="IPR039852">
    <property type="entry name" value="CAND1/CAND2"/>
</dbReference>
<sequence length="174" mass="19575">MVVNLKIFPMVGAFSVLKGLLIVLPDWLANHIGTLIPRIEKALNDKSSTSNLKIEALIFTRLVLASHSLSVFHPYIKDLSSLVLSVVDDRYYKVTAKALKVCGELVRVVRPNLEGFGFDFKPYVHPIYNAIMFGLTNQDQDQKTSLSYIYRHCNTLASSKLEPALCCILFLLLF</sequence>
<dbReference type="AlphaFoldDB" id="A0A5D2NFW9"/>
<keyword evidence="2" id="KW-0833">Ubl conjugation pathway</keyword>
<proteinExistence type="predicted"/>
<accession>A0A5D2NFW9</accession>
<organism evidence="3 4">
    <name type="scientific">Gossypium tomentosum</name>
    <name type="common">Hawaiian cotton</name>
    <name type="synonym">Gossypium sandvicense</name>
    <dbReference type="NCBI Taxonomy" id="34277"/>
    <lineage>
        <taxon>Eukaryota</taxon>
        <taxon>Viridiplantae</taxon>
        <taxon>Streptophyta</taxon>
        <taxon>Embryophyta</taxon>
        <taxon>Tracheophyta</taxon>
        <taxon>Spermatophyta</taxon>
        <taxon>Magnoliopsida</taxon>
        <taxon>eudicotyledons</taxon>
        <taxon>Gunneridae</taxon>
        <taxon>Pentapetalae</taxon>
        <taxon>rosids</taxon>
        <taxon>malvids</taxon>
        <taxon>Malvales</taxon>
        <taxon>Malvaceae</taxon>
        <taxon>Malvoideae</taxon>
        <taxon>Gossypium</taxon>
    </lineage>
</organism>
<evidence type="ECO:0000256" key="2">
    <source>
        <dbReference type="ARBA" id="ARBA00022786"/>
    </source>
</evidence>
<protein>
    <submittedName>
        <fullName evidence="3">Uncharacterized protein</fullName>
    </submittedName>
</protein>
<evidence type="ECO:0000313" key="3">
    <source>
        <dbReference type="EMBL" id="TYI02244.1"/>
    </source>
</evidence>
<dbReference type="Gene3D" id="1.25.10.10">
    <property type="entry name" value="Leucine-rich Repeat Variant"/>
    <property type="match status" value="1"/>
</dbReference>
<dbReference type="SUPFAM" id="SSF48371">
    <property type="entry name" value="ARM repeat"/>
    <property type="match status" value="1"/>
</dbReference>
<reference evidence="3 4" key="1">
    <citation type="submission" date="2019-07" db="EMBL/GenBank/DDBJ databases">
        <title>WGS assembly of Gossypium tomentosum.</title>
        <authorList>
            <person name="Chen Z.J."/>
            <person name="Sreedasyam A."/>
            <person name="Ando A."/>
            <person name="Song Q."/>
            <person name="De L."/>
            <person name="Hulse-Kemp A."/>
            <person name="Ding M."/>
            <person name="Ye W."/>
            <person name="Kirkbride R."/>
            <person name="Jenkins J."/>
            <person name="Plott C."/>
            <person name="Lovell J."/>
            <person name="Lin Y.-M."/>
            <person name="Vaughn R."/>
            <person name="Liu B."/>
            <person name="Li W."/>
            <person name="Simpson S."/>
            <person name="Scheffler B."/>
            <person name="Saski C."/>
            <person name="Grover C."/>
            <person name="Hu G."/>
            <person name="Conover J."/>
            <person name="Carlson J."/>
            <person name="Shu S."/>
            <person name="Boston L."/>
            <person name="Williams M."/>
            <person name="Peterson D."/>
            <person name="Mcgee K."/>
            <person name="Jones D."/>
            <person name="Wendel J."/>
            <person name="Stelly D."/>
            <person name="Grimwood J."/>
            <person name="Schmutz J."/>
        </authorList>
    </citation>
    <scope>NUCLEOTIDE SEQUENCE [LARGE SCALE GENOMIC DNA]</scope>
    <source>
        <strain evidence="3">7179.01</strain>
    </source>
</reference>
<dbReference type="InterPro" id="IPR016024">
    <property type="entry name" value="ARM-type_fold"/>
</dbReference>
<dbReference type="EMBL" id="CM017620">
    <property type="protein sequence ID" value="TYI02244.1"/>
    <property type="molecule type" value="Genomic_DNA"/>
</dbReference>
<keyword evidence="4" id="KW-1185">Reference proteome</keyword>
<dbReference type="PANTHER" id="PTHR12696">
    <property type="entry name" value="TIP120"/>
    <property type="match status" value="1"/>
</dbReference>
<name>A0A5D2NFW9_GOSTO</name>
<dbReference type="Proteomes" id="UP000322667">
    <property type="component" value="Chromosome A11"/>
</dbReference>
<evidence type="ECO:0000256" key="1">
    <source>
        <dbReference type="ARBA" id="ARBA00022737"/>
    </source>
</evidence>